<reference evidence="2" key="2">
    <citation type="submission" date="2018-05" db="EMBL/GenBank/DDBJ databases">
        <title>OgluRS3 (Oryza glumaepatula Reference Sequence Version 3).</title>
        <authorList>
            <person name="Zhang J."/>
            <person name="Kudrna D."/>
            <person name="Lee S."/>
            <person name="Talag J."/>
            <person name="Welchert J."/>
            <person name="Wing R.A."/>
        </authorList>
    </citation>
    <scope>NUCLEOTIDE SEQUENCE [LARGE SCALE GENOMIC DNA]</scope>
</reference>
<organism evidence="2">
    <name type="scientific">Oryza glumipatula</name>
    <dbReference type="NCBI Taxonomy" id="40148"/>
    <lineage>
        <taxon>Eukaryota</taxon>
        <taxon>Viridiplantae</taxon>
        <taxon>Streptophyta</taxon>
        <taxon>Embryophyta</taxon>
        <taxon>Tracheophyta</taxon>
        <taxon>Spermatophyta</taxon>
        <taxon>Magnoliopsida</taxon>
        <taxon>Liliopsida</taxon>
        <taxon>Poales</taxon>
        <taxon>Poaceae</taxon>
        <taxon>BOP clade</taxon>
        <taxon>Oryzoideae</taxon>
        <taxon>Oryzeae</taxon>
        <taxon>Oryzinae</taxon>
        <taxon>Oryza</taxon>
    </lineage>
</organism>
<dbReference type="AlphaFoldDB" id="A0A0E0BN23"/>
<dbReference type="EnsemblPlants" id="OGLUM12G01390.1">
    <property type="protein sequence ID" value="OGLUM12G01390.1"/>
    <property type="gene ID" value="OGLUM12G01390"/>
</dbReference>
<dbReference type="Gramene" id="OGLUM12G01390.1">
    <property type="protein sequence ID" value="OGLUM12G01390.1"/>
    <property type="gene ID" value="OGLUM12G01390"/>
</dbReference>
<dbReference type="HOGENOM" id="CLU_1108512_0_0_1"/>
<accession>A0A0E0BN23</accession>
<proteinExistence type="predicted"/>
<evidence type="ECO:0000313" key="3">
    <source>
        <dbReference type="Proteomes" id="UP000026961"/>
    </source>
</evidence>
<protein>
    <submittedName>
        <fullName evidence="2">Uncharacterized protein</fullName>
    </submittedName>
</protein>
<sequence length="251" mass="27878">MTPTTVPAPQHGRRRQPHRNRAASAPRHARARSQPCLHPNPASATPSSPRHGLRAPASCRPAAVLFSRAHCPSPLRRHAASLQLHLLVVLCRTLRLLPRHRRRGHPRCAAARRQGPETGAKRRGGISGFRAAEDLSTKLNKVKGRDNTRLQLNQSKGHIYSFGLDVSCVAQIEKSPYLSRKGGPRNPDTNTVLSQRHGLVDGIDYFFILELNGPVDDPYTELGKNIMELILKRELLPGEDGLDGWINFEKK</sequence>
<dbReference type="Proteomes" id="UP000026961">
    <property type="component" value="Chromosome 12"/>
</dbReference>
<reference evidence="2" key="1">
    <citation type="submission" date="2015-04" db="UniProtKB">
        <authorList>
            <consortium name="EnsemblPlants"/>
        </authorList>
    </citation>
    <scope>IDENTIFICATION</scope>
</reference>
<evidence type="ECO:0000256" key="1">
    <source>
        <dbReference type="SAM" id="MobiDB-lite"/>
    </source>
</evidence>
<feature type="region of interest" description="Disordered" evidence="1">
    <location>
        <begin position="1"/>
        <end position="55"/>
    </location>
</feature>
<name>A0A0E0BN23_9ORYZ</name>
<feature type="compositionally biased region" description="Basic residues" evidence="1">
    <location>
        <begin position="11"/>
        <end position="31"/>
    </location>
</feature>
<feature type="region of interest" description="Disordered" evidence="1">
    <location>
        <begin position="105"/>
        <end position="124"/>
    </location>
</feature>
<keyword evidence="3" id="KW-1185">Reference proteome</keyword>
<evidence type="ECO:0000313" key="2">
    <source>
        <dbReference type="EnsemblPlants" id="OGLUM12G01390.1"/>
    </source>
</evidence>